<feature type="region of interest" description="Disordered" evidence="4">
    <location>
        <begin position="143"/>
        <end position="168"/>
    </location>
</feature>
<dbReference type="Proteomes" id="UP000807371">
    <property type="component" value="Unassembled WGS sequence"/>
</dbReference>
<organism evidence="6 7">
    <name type="scientific">Streptomyces pactum</name>
    <dbReference type="NCBI Taxonomy" id="68249"/>
    <lineage>
        <taxon>Bacteria</taxon>
        <taxon>Bacillati</taxon>
        <taxon>Actinomycetota</taxon>
        <taxon>Actinomycetes</taxon>
        <taxon>Kitasatosporales</taxon>
        <taxon>Streptomycetaceae</taxon>
        <taxon>Streptomyces</taxon>
    </lineage>
</organism>
<feature type="compositionally biased region" description="Low complexity" evidence="4">
    <location>
        <begin position="143"/>
        <end position="160"/>
    </location>
</feature>
<dbReference type="NCBIfam" id="TIGR02754">
    <property type="entry name" value="sod_Ni_protease"/>
    <property type="match status" value="1"/>
</dbReference>
<name>A0ABS0NPC7_9ACTN</name>
<reference evidence="6 7" key="1">
    <citation type="submission" date="2020-09" db="EMBL/GenBank/DDBJ databases">
        <title>Biosynthesis of the nuclear factor of activated T cells inhibitor NFAT-133 and its congeners in Streptomyces pactum.</title>
        <authorList>
            <person name="Zhou W."/>
            <person name="Posri P."/>
            <person name="Abugrain M.E."/>
            <person name="Weisberg A.J."/>
            <person name="Chang J.H."/>
            <person name="Mahmud T."/>
        </authorList>
    </citation>
    <scope>NUCLEOTIDE SEQUENCE [LARGE SCALE GENOMIC DNA]</scope>
    <source>
        <strain evidence="6 7">ATCC 27456</strain>
    </source>
</reference>
<dbReference type="InterPro" id="IPR014124">
    <property type="entry name" value="Pept_S26A_Sod_Ni_maturase"/>
</dbReference>
<dbReference type="SUPFAM" id="SSF51306">
    <property type="entry name" value="LexA/Signal peptidase"/>
    <property type="match status" value="1"/>
</dbReference>
<dbReference type="PANTHER" id="PTHR12383:SF16">
    <property type="entry name" value="MITOCHONDRIAL INNER MEMBRANE PROTEASE SUBUNIT 1"/>
    <property type="match status" value="1"/>
</dbReference>
<dbReference type="EMBL" id="JACYXC010000001">
    <property type="protein sequence ID" value="MBH5336947.1"/>
    <property type="molecule type" value="Genomic_DNA"/>
</dbReference>
<feature type="domain" description="Peptidase S24/S26A/S26B/S26C" evidence="5">
    <location>
        <begin position="24"/>
        <end position="87"/>
    </location>
</feature>
<gene>
    <name evidence="6" type="primary">sodX</name>
    <name evidence="6" type="ORF">IHE55_20125</name>
</gene>
<evidence type="ECO:0000256" key="3">
    <source>
        <dbReference type="ARBA" id="ARBA00023136"/>
    </source>
</evidence>
<dbReference type="GO" id="GO:0006508">
    <property type="term" value="P:proteolysis"/>
    <property type="evidence" value="ECO:0007669"/>
    <property type="project" value="UniProtKB-KW"/>
</dbReference>
<protein>
    <submittedName>
        <fullName evidence="6">Nickel-type superoxide dismutase maturation protease</fullName>
    </submittedName>
</protein>
<dbReference type="Pfam" id="PF00717">
    <property type="entry name" value="Peptidase_S24"/>
    <property type="match status" value="1"/>
</dbReference>
<dbReference type="CDD" id="cd06530">
    <property type="entry name" value="S26_SPase_I"/>
    <property type="match status" value="1"/>
</dbReference>
<dbReference type="RefSeq" id="WP_197990291.1">
    <property type="nucleotide sequence ID" value="NZ_JACYXC010000001.1"/>
</dbReference>
<dbReference type="InterPro" id="IPR019533">
    <property type="entry name" value="Peptidase_S26"/>
</dbReference>
<evidence type="ECO:0000313" key="6">
    <source>
        <dbReference type="EMBL" id="MBH5336947.1"/>
    </source>
</evidence>
<dbReference type="InterPro" id="IPR052064">
    <property type="entry name" value="Mito_IMP1_subunit"/>
</dbReference>
<dbReference type="InterPro" id="IPR036286">
    <property type="entry name" value="LexA/Signal_pep-like_sf"/>
</dbReference>
<evidence type="ECO:0000256" key="1">
    <source>
        <dbReference type="ARBA" id="ARBA00004308"/>
    </source>
</evidence>
<dbReference type="Gene3D" id="2.10.109.10">
    <property type="entry name" value="Umud Fragment, subunit A"/>
    <property type="match status" value="1"/>
</dbReference>
<evidence type="ECO:0000313" key="7">
    <source>
        <dbReference type="Proteomes" id="UP000807371"/>
    </source>
</evidence>
<sequence>MQDQVRDRGPEQDRDSQGLLRIGLATVYGPSMTPTLLPGDRLVIRYGATLRPGNVVMLRHPFQQDLWIVKRLAERRDGGWWVLGDNPFATPDSREFGVVPDELVVGRAVLRLRPVPRATDRAQRSAGALLGWAASAVRPLGRRPAGGAAASSSPGRSPRSASRRFRAR</sequence>
<evidence type="ECO:0000259" key="5">
    <source>
        <dbReference type="Pfam" id="PF00717"/>
    </source>
</evidence>
<keyword evidence="2" id="KW-0378">Hydrolase</keyword>
<comment type="caution">
    <text evidence="6">The sequence shown here is derived from an EMBL/GenBank/DDBJ whole genome shotgun (WGS) entry which is preliminary data.</text>
</comment>
<evidence type="ECO:0000256" key="2">
    <source>
        <dbReference type="ARBA" id="ARBA00022801"/>
    </source>
</evidence>
<keyword evidence="7" id="KW-1185">Reference proteome</keyword>
<dbReference type="GO" id="GO:0008233">
    <property type="term" value="F:peptidase activity"/>
    <property type="evidence" value="ECO:0007669"/>
    <property type="project" value="UniProtKB-KW"/>
</dbReference>
<keyword evidence="6" id="KW-0645">Protease</keyword>
<dbReference type="InterPro" id="IPR015927">
    <property type="entry name" value="Peptidase_S24_S26A/B/C"/>
</dbReference>
<comment type="subcellular location">
    <subcellularLocation>
        <location evidence="1">Endomembrane system</location>
    </subcellularLocation>
</comment>
<accession>A0ABS0NPC7</accession>
<dbReference type="PANTHER" id="PTHR12383">
    <property type="entry name" value="PROTEASE FAMILY S26 MITOCHONDRIAL INNER MEMBRANE PROTEASE-RELATED"/>
    <property type="match status" value="1"/>
</dbReference>
<proteinExistence type="predicted"/>
<keyword evidence="3" id="KW-0472">Membrane</keyword>
<evidence type="ECO:0000256" key="4">
    <source>
        <dbReference type="SAM" id="MobiDB-lite"/>
    </source>
</evidence>